<name>A0A2G8JDZ2_STIJA</name>
<dbReference type="EMBL" id="MRZV01002333">
    <property type="protein sequence ID" value="PIK33964.1"/>
    <property type="molecule type" value="Genomic_DNA"/>
</dbReference>
<dbReference type="Gene3D" id="3.10.10.10">
    <property type="entry name" value="HIV Type 1 Reverse Transcriptase, subunit A, domain 1"/>
    <property type="match status" value="1"/>
</dbReference>
<evidence type="ECO:0000256" key="1">
    <source>
        <dbReference type="SAM" id="MobiDB-lite"/>
    </source>
</evidence>
<dbReference type="PANTHER" id="PTHR35046:SF26">
    <property type="entry name" value="RNA-DIRECTED DNA POLYMERASE"/>
    <property type="match status" value="1"/>
</dbReference>
<protein>
    <recommendedName>
        <fullName evidence="4">Reverse transcriptase domain-containing protein</fullName>
    </recommendedName>
</protein>
<dbReference type="InterPro" id="IPR043502">
    <property type="entry name" value="DNA/RNA_pol_sf"/>
</dbReference>
<dbReference type="SUPFAM" id="SSF56672">
    <property type="entry name" value="DNA/RNA polymerases"/>
    <property type="match status" value="1"/>
</dbReference>
<evidence type="ECO:0000313" key="2">
    <source>
        <dbReference type="EMBL" id="PIK33964.1"/>
    </source>
</evidence>
<evidence type="ECO:0008006" key="4">
    <source>
        <dbReference type="Google" id="ProtNLM"/>
    </source>
</evidence>
<comment type="caution">
    <text evidence="2">The sequence shown here is derived from an EMBL/GenBank/DDBJ whole genome shotgun (WGS) entry which is preliminary data.</text>
</comment>
<dbReference type="Proteomes" id="UP000230750">
    <property type="component" value="Unassembled WGS sequence"/>
</dbReference>
<feature type="region of interest" description="Disordered" evidence="1">
    <location>
        <begin position="42"/>
        <end position="69"/>
    </location>
</feature>
<evidence type="ECO:0000313" key="3">
    <source>
        <dbReference type="Proteomes" id="UP000230750"/>
    </source>
</evidence>
<proteinExistence type="predicted"/>
<dbReference type="OrthoDB" id="1934635at2759"/>
<sequence length="168" mass="18937">MLITEAGEYESQDEEDYEPERSMVTLSTLMWGKCWSLDDPQCNGGSFRDHPKGEHLPQPLHHQGQEKQVELPPEVATLLNKFQDVFPEEIPAGLPPLRGIEHQIDLVPGAALPNRPAYRMSPEESKELEKQVKELLEKGFVVSSQGLQVDEEKIRAIQEWPTPGTSAK</sequence>
<reference evidence="2 3" key="1">
    <citation type="journal article" date="2017" name="PLoS Biol.">
        <title>The sea cucumber genome provides insights into morphological evolution and visceral regeneration.</title>
        <authorList>
            <person name="Zhang X."/>
            <person name="Sun L."/>
            <person name="Yuan J."/>
            <person name="Sun Y."/>
            <person name="Gao Y."/>
            <person name="Zhang L."/>
            <person name="Li S."/>
            <person name="Dai H."/>
            <person name="Hamel J.F."/>
            <person name="Liu C."/>
            <person name="Yu Y."/>
            <person name="Liu S."/>
            <person name="Lin W."/>
            <person name="Guo K."/>
            <person name="Jin S."/>
            <person name="Xu P."/>
            <person name="Storey K.B."/>
            <person name="Huan P."/>
            <person name="Zhang T."/>
            <person name="Zhou Y."/>
            <person name="Zhang J."/>
            <person name="Lin C."/>
            <person name="Li X."/>
            <person name="Xing L."/>
            <person name="Huo D."/>
            <person name="Sun M."/>
            <person name="Wang L."/>
            <person name="Mercier A."/>
            <person name="Li F."/>
            <person name="Yang H."/>
            <person name="Xiang J."/>
        </authorList>
    </citation>
    <scope>NUCLEOTIDE SEQUENCE [LARGE SCALE GENOMIC DNA]</scope>
    <source>
        <strain evidence="2">Shaxun</strain>
        <tissue evidence="2">Muscle</tissue>
    </source>
</reference>
<accession>A0A2G8JDZ2</accession>
<keyword evidence="3" id="KW-1185">Reference proteome</keyword>
<dbReference type="PANTHER" id="PTHR35046">
    <property type="entry name" value="ZINC KNUCKLE (CCHC-TYPE) FAMILY PROTEIN"/>
    <property type="match status" value="1"/>
</dbReference>
<gene>
    <name evidence="2" type="ORF">BSL78_29217</name>
</gene>
<dbReference type="AlphaFoldDB" id="A0A2G8JDZ2"/>
<organism evidence="2 3">
    <name type="scientific">Stichopus japonicus</name>
    <name type="common">Sea cucumber</name>
    <dbReference type="NCBI Taxonomy" id="307972"/>
    <lineage>
        <taxon>Eukaryota</taxon>
        <taxon>Metazoa</taxon>
        <taxon>Echinodermata</taxon>
        <taxon>Eleutherozoa</taxon>
        <taxon>Echinozoa</taxon>
        <taxon>Holothuroidea</taxon>
        <taxon>Aspidochirotacea</taxon>
        <taxon>Aspidochirotida</taxon>
        <taxon>Stichopodidae</taxon>
        <taxon>Apostichopus</taxon>
    </lineage>
</organism>